<comment type="caution">
    <text evidence="5">The sequence shown here is derived from an EMBL/GenBank/DDBJ whole genome shotgun (WGS) entry which is preliminary data.</text>
</comment>
<dbReference type="EMBL" id="JBHUJB010000015">
    <property type="protein sequence ID" value="MFD2157969.1"/>
    <property type="molecule type" value="Genomic_DNA"/>
</dbReference>
<dbReference type="RefSeq" id="WP_377090191.1">
    <property type="nucleotide sequence ID" value="NZ_JBHSJL010000014.1"/>
</dbReference>
<accession>A0ABW4Z7M9</accession>
<reference evidence="6" key="1">
    <citation type="journal article" date="2019" name="Int. J. Syst. Evol. Microbiol.">
        <title>The Global Catalogue of Microorganisms (GCM) 10K type strain sequencing project: providing services to taxonomists for standard genome sequencing and annotation.</title>
        <authorList>
            <consortium name="The Broad Institute Genomics Platform"/>
            <consortium name="The Broad Institute Genome Sequencing Center for Infectious Disease"/>
            <person name="Wu L."/>
            <person name="Ma J."/>
        </authorList>
    </citation>
    <scope>NUCLEOTIDE SEQUENCE [LARGE SCALE GENOMIC DNA]</scope>
    <source>
        <strain evidence="6">CCUG 57942</strain>
    </source>
</reference>
<evidence type="ECO:0000259" key="3">
    <source>
        <dbReference type="Pfam" id="PF00501"/>
    </source>
</evidence>
<feature type="domain" description="AMP-binding enzyme C-terminal" evidence="4">
    <location>
        <begin position="635"/>
        <end position="699"/>
    </location>
</feature>
<evidence type="ECO:0000313" key="5">
    <source>
        <dbReference type="EMBL" id="MFD2157969.1"/>
    </source>
</evidence>
<dbReference type="PROSITE" id="PS00455">
    <property type="entry name" value="AMP_BINDING"/>
    <property type="match status" value="1"/>
</dbReference>
<evidence type="ECO:0000313" key="6">
    <source>
        <dbReference type="Proteomes" id="UP001597389"/>
    </source>
</evidence>
<evidence type="ECO:0000259" key="4">
    <source>
        <dbReference type="Pfam" id="PF13193"/>
    </source>
</evidence>
<dbReference type="PANTHER" id="PTHR43201">
    <property type="entry name" value="ACYL-COA SYNTHETASE"/>
    <property type="match status" value="1"/>
</dbReference>
<dbReference type="InterPro" id="IPR025110">
    <property type="entry name" value="AMP-bd_C"/>
</dbReference>
<proteinExistence type="inferred from homology"/>
<dbReference type="Gene3D" id="3.30.300.30">
    <property type="match status" value="1"/>
</dbReference>
<dbReference type="InterPro" id="IPR045851">
    <property type="entry name" value="AMP-bd_C_sf"/>
</dbReference>
<evidence type="ECO:0000256" key="1">
    <source>
        <dbReference type="ARBA" id="ARBA00006432"/>
    </source>
</evidence>
<sequence length="712" mass="76806">MSKAPQFLHQDNIPTQAALIVPGRLDHSEMLELEKKLNGRKIIWVCEENVALSKQTENHLSSREAIAFSAQDSGLAQVGEQLLKDLGSNGIAVFLPGDVTCLYGTSVHVTGDTLSALCKLNLPTLPLAVHIPSELSLSIENSKSLPSAILAFHPLLSPGNCTAPSLRQALLTAFEQAFASRDFLNGSLGYALLAGLKKHSKTQVIDGTNDQQKGFDIILGAAIAFSKHIQKETKRKRIGIILPPGPGGLIANLAAIFAGKTPVNLNFTASKSAVDSAIRQADLDKFITADPFIRKMPDFAWPPNRDLIYIERVLPEMKKAITRWVVLSKVLPTAMLAKMVGVSNEGGDKEAVLLFTSGSSGEPKGVPLTHRNVLANVCQFGTRLNLPENSNILGSLPLFHSFGCTVTLWFPCIEGLNLITYPSPLDAKRIAELIEQHKIILLLSTPTFLRGYMRRVKAEQLKSLELVVTGAEKLPKSLADTFAEKFGIMPQEGYGLTETSPATNVNLPEPPATSGQATIAASRQGTVGNFLPGIAVKLTDPSTDQPVPLDKSGIIWLKGANIFPGYLDNPEKSKEVLDDGWFKTGDVGFVDSDGFLSIEGRISRFSKIGGEMVPHETVEAAINHALGLDEETERKVAVVGIPDEKKGEAIALLSTISGVALEQECLDLRYRLLDQGIPSLWCPKAIIPVEEIPILASGKLDIKACELLAKQA</sequence>
<gene>
    <name evidence="5" type="ORF">ACFSW8_03550</name>
</gene>
<evidence type="ECO:0000256" key="2">
    <source>
        <dbReference type="ARBA" id="ARBA00022598"/>
    </source>
</evidence>
<comment type="similarity">
    <text evidence="1">Belongs to the ATP-dependent AMP-binding enzyme family.</text>
</comment>
<keyword evidence="2" id="KW-0436">Ligase</keyword>
<protein>
    <submittedName>
        <fullName evidence="5">AMP-binding protein</fullName>
    </submittedName>
</protein>
<dbReference type="Pfam" id="PF00501">
    <property type="entry name" value="AMP-binding"/>
    <property type="match status" value="1"/>
</dbReference>
<dbReference type="InterPro" id="IPR000873">
    <property type="entry name" value="AMP-dep_synth/lig_dom"/>
</dbReference>
<organism evidence="5 6">
    <name type="scientific">Rubritalea tangerina</name>
    <dbReference type="NCBI Taxonomy" id="430798"/>
    <lineage>
        <taxon>Bacteria</taxon>
        <taxon>Pseudomonadati</taxon>
        <taxon>Verrucomicrobiota</taxon>
        <taxon>Verrucomicrobiia</taxon>
        <taxon>Verrucomicrobiales</taxon>
        <taxon>Rubritaleaceae</taxon>
        <taxon>Rubritalea</taxon>
    </lineage>
</organism>
<dbReference type="Pfam" id="PF13193">
    <property type="entry name" value="AMP-binding_C"/>
    <property type="match status" value="1"/>
</dbReference>
<dbReference type="SUPFAM" id="SSF56801">
    <property type="entry name" value="Acetyl-CoA synthetase-like"/>
    <property type="match status" value="1"/>
</dbReference>
<feature type="domain" description="AMP-dependent synthetase/ligase" evidence="3">
    <location>
        <begin position="233"/>
        <end position="567"/>
    </location>
</feature>
<dbReference type="InterPro" id="IPR042099">
    <property type="entry name" value="ANL_N_sf"/>
</dbReference>
<keyword evidence="6" id="KW-1185">Reference proteome</keyword>
<dbReference type="InterPro" id="IPR020845">
    <property type="entry name" value="AMP-binding_CS"/>
</dbReference>
<dbReference type="PANTHER" id="PTHR43201:SF5">
    <property type="entry name" value="MEDIUM-CHAIN ACYL-COA LIGASE ACSF2, MITOCHONDRIAL"/>
    <property type="match status" value="1"/>
</dbReference>
<dbReference type="Gene3D" id="3.40.50.12780">
    <property type="entry name" value="N-terminal domain of ligase-like"/>
    <property type="match status" value="1"/>
</dbReference>
<name>A0ABW4Z7M9_9BACT</name>
<dbReference type="Proteomes" id="UP001597389">
    <property type="component" value="Unassembled WGS sequence"/>
</dbReference>